<keyword evidence="2" id="KW-1133">Transmembrane helix</keyword>
<keyword evidence="4" id="KW-1185">Reference proteome</keyword>
<gene>
    <name evidence="3" type="ORF">FKR81_28045</name>
</gene>
<dbReference type="EMBL" id="VOBR01000020">
    <property type="protein sequence ID" value="TWP48447.1"/>
    <property type="molecule type" value="Genomic_DNA"/>
</dbReference>
<sequence>MKLQELVTTARDAISVKRVYAEPYEKDGVTVIPAAAVSGGGGGGGGKDERGQEGEGGGIGVGGRPVGAYVIKHGEVTWQPAIDVNRMLGTIAAVLIVYLVTRVRIARIRAKGTKGTQAR</sequence>
<feature type="region of interest" description="Disordered" evidence="1">
    <location>
        <begin position="38"/>
        <end position="60"/>
    </location>
</feature>
<feature type="transmembrane region" description="Helical" evidence="2">
    <location>
        <begin position="87"/>
        <end position="105"/>
    </location>
</feature>
<keyword evidence="2" id="KW-0812">Transmembrane</keyword>
<keyword evidence="2" id="KW-0472">Membrane</keyword>
<dbReference type="AlphaFoldDB" id="A0A563EMQ0"/>
<evidence type="ECO:0000256" key="1">
    <source>
        <dbReference type="SAM" id="MobiDB-lite"/>
    </source>
</evidence>
<evidence type="ECO:0000256" key="2">
    <source>
        <dbReference type="SAM" id="Phobius"/>
    </source>
</evidence>
<evidence type="ECO:0000313" key="4">
    <source>
        <dbReference type="Proteomes" id="UP000316639"/>
    </source>
</evidence>
<reference evidence="3 4" key="1">
    <citation type="submission" date="2019-07" db="EMBL/GenBank/DDBJ databases">
        <title>Lentzea xizangensis sp. nov., isolated from Qinghai-Tibetan Plateau Soils.</title>
        <authorList>
            <person name="Huang J."/>
        </authorList>
    </citation>
    <scope>NUCLEOTIDE SEQUENCE [LARGE SCALE GENOMIC DNA]</scope>
    <source>
        <strain evidence="3 4">FXJ1.1311</strain>
    </source>
</reference>
<dbReference type="OrthoDB" id="3830295at2"/>
<evidence type="ECO:0000313" key="3">
    <source>
        <dbReference type="EMBL" id="TWP48447.1"/>
    </source>
</evidence>
<accession>A0A563EMQ0</accession>
<protein>
    <submittedName>
        <fullName evidence="3">Sporulation protein</fullName>
    </submittedName>
</protein>
<dbReference type="Proteomes" id="UP000316639">
    <property type="component" value="Unassembled WGS sequence"/>
</dbReference>
<comment type="caution">
    <text evidence="3">The sequence shown here is derived from an EMBL/GenBank/DDBJ whole genome shotgun (WGS) entry which is preliminary data.</text>
</comment>
<proteinExistence type="predicted"/>
<organism evidence="3 4">
    <name type="scientific">Lentzea tibetensis</name>
    <dbReference type="NCBI Taxonomy" id="2591470"/>
    <lineage>
        <taxon>Bacteria</taxon>
        <taxon>Bacillati</taxon>
        <taxon>Actinomycetota</taxon>
        <taxon>Actinomycetes</taxon>
        <taxon>Pseudonocardiales</taxon>
        <taxon>Pseudonocardiaceae</taxon>
        <taxon>Lentzea</taxon>
    </lineage>
</organism>
<dbReference type="RefSeq" id="WP_146356175.1">
    <property type="nucleotide sequence ID" value="NZ_VOBR01000020.1"/>
</dbReference>
<name>A0A563EMQ0_9PSEU</name>